<dbReference type="SUPFAM" id="SSF103190">
    <property type="entry name" value="Sensory domain-like"/>
    <property type="match status" value="1"/>
</dbReference>
<dbReference type="Pfam" id="PF14689">
    <property type="entry name" value="SPOB_a"/>
    <property type="match status" value="1"/>
</dbReference>
<dbReference type="RefSeq" id="WP_075860008.1">
    <property type="nucleotide sequence ID" value="NZ_BDJK01000055.1"/>
</dbReference>
<keyword evidence="13 14" id="KW-0472">Membrane</keyword>
<evidence type="ECO:0000256" key="4">
    <source>
        <dbReference type="ARBA" id="ARBA00022475"/>
    </source>
</evidence>
<evidence type="ECO:0000256" key="13">
    <source>
        <dbReference type="ARBA" id="ARBA00023136"/>
    </source>
</evidence>
<dbReference type="PANTHER" id="PTHR40448:SF1">
    <property type="entry name" value="TWO-COMPONENT SENSOR HISTIDINE KINASE"/>
    <property type="match status" value="1"/>
</dbReference>
<keyword evidence="11 14" id="KW-1133">Transmembrane helix</keyword>
<dbReference type="InterPro" id="IPR004358">
    <property type="entry name" value="Sig_transdc_His_kin-like_C"/>
</dbReference>
<dbReference type="SMART" id="SM00387">
    <property type="entry name" value="HATPase_c"/>
    <property type="match status" value="1"/>
</dbReference>
<evidence type="ECO:0000259" key="15">
    <source>
        <dbReference type="PROSITE" id="PS50109"/>
    </source>
</evidence>
<evidence type="ECO:0000256" key="6">
    <source>
        <dbReference type="ARBA" id="ARBA00022679"/>
    </source>
</evidence>
<dbReference type="EMBL" id="BDJK01000055">
    <property type="protein sequence ID" value="GAV23613.1"/>
    <property type="molecule type" value="Genomic_DNA"/>
</dbReference>
<gene>
    <name evidence="16" type="ORF">cpu_21230</name>
</gene>
<evidence type="ECO:0000256" key="7">
    <source>
        <dbReference type="ARBA" id="ARBA00022692"/>
    </source>
</evidence>
<evidence type="ECO:0000256" key="11">
    <source>
        <dbReference type="ARBA" id="ARBA00022989"/>
    </source>
</evidence>
<dbReference type="InterPro" id="IPR016120">
    <property type="entry name" value="Sig_transdc_His_kin_SpoOB"/>
</dbReference>
<organism evidence="16 17">
    <name type="scientific">Carboxydothermus pertinax</name>
    <dbReference type="NCBI Taxonomy" id="870242"/>
    <lineage>
        <taxon>Bacteria</taxon>
        <taxon>Bacillati</taxon>
        <taxon>Bacillota</taxon>
        <taxon>Clostridia</taxon>
        <taxon>Thermoanaerobacterales</taxon>
        <taxon>Thermoanaerobacteraceae</taxon>
        <taxon>Carboxydothermus</taxon>
    </lineage>
</organism>
<evidence type="ECO:0000256" key="14">
    <source>
        <dbReference type="SAM" id="Phobius"/>
    </source>
</evidence>
<dbReference type="Pfam" id="PF02518">
    <property type="entry name" value="HATPase_c"/>
    <property type="match status" value="1"/>
</dbReference>
<dbReference type="CDD" id="cd00130">
    <property type="entry name" value="PAS"/>
    <property type="match status" value="1"/>
</dbReference>
<evidence type="ECO:0000313" key="17">
    <source>
        <dbReference type="Proteomes" id="UP000187485"/>
    </source>
</evidence>
<evidence type="ECO:0000256" key="5">
    <source>
        <dbReference type="ARBA" id="ARBA00022553"/>
    </source>
</evidence>
<evidence type="ECO:0000256" key="3">
    <source>
        <dbReference type="ARBA" id="ARBA00012438"/>
    </source>
</evidence>
<dbReference type="Pfam" id="PF17203">
    <property type="entry name" value="sCache_3_2"/>
    <property type="match status" value="1"/>
</dbReference>
<evidence type="ECO:0000256" key="8">
    <source>
        <dbReference type="ARBA" id="ARBA00022741"/>
    </source>
</evidence>
<dbReference type="EC" id="2.7.13.3" evidence="3"/>
<comment type="catalytic activity">
    <reaction evidence="1">
        <text>ATP + protein L-histidine = ADP + protein N-phospho-L-histidine.</text>
        <dbReference type="EC" id="2.7.13.3"/>
    </reaction>
</comment>
<dbReference type="InterPro" id="IPR005467">
    <property type="entry name" value="His_kinase_dom"/>
</dbReference>
<evidence type="ECO:0000313" key="16">
    <source>
        <dbReference type="EMBL" id="GAV23613.1"/>
    </source>
</evidence>
<dbReference type="GO" id="GO:0005524">
    <property type="term" value="F:ATP binding"/>
    <property type="evidence" value="ECO:0007669"/>
    <property type="project" value="UniProtKB-KW"/>
</dbReference>
<dbReference type="Gene3D" id="1.10.287.130">
    <property type="match status" value="1"/>
</dbReference>
<dbReference type="PANTHER" id="PTHR40448">
    <property type="entry name" value="TWO-COMPONENT SENSOR HISTIDINE KINASE"/>
    <property type="match status" value="1"/>
</dbReference>
<keyword evidence="7 14" id="KW-0812">Transmembrane</keyword>
<proteinExistence type="predicted"/>
<dbReference type="Gene3D" id="3.30.450.20">
    <property type="entry name" value="PAS domain"/>
    <property type="match status" value="2"/>
</dbReference>
<keyword evidence="6" id="KW-0808">Transferase</keyword>
<dbReference type="InterPro" id="IPR039506">
    <property type="entry name" value="SPOB_a"/>
</dbReference>
<feature type="transmembrane region" description="Helical" evidence="14">
    <location>
        <begin position="145"/>
        <end position="164"/>
    </location>
</feature>
<evidence type="ECO:0000256" key="2">
    <source>
        <dbReference type="ARBA" id="ARBA00004651"/>
    </source>
</evidence>
<dbReference type="InterPro" id="IPR029151">
    <property type="entry name" value="Sensor-like_sf"/>
</dbReference>
<feature type="transmembrane region" description="Helical" evidence="14">
    <location>
        <begin position="12"/>
        <end position="33"/>
    </location>
</feature>
<dbReference type="InterPro" id="IPR003594">
    <property type="entry name" value="HATPase_dom"/>
</dbReference>
<reference evidence="17" key="1">
    <citation type="submission" date="2016-12" db="EMBL/GenBank/DDBJ databases">
        <title>Draft Genome Sequences od Carboxydothermus pertinax and islandicus, Hydrogenogenic Carboxydotrophic Bacteria.</title>
        <authorList>
            <person name="Fukuyama Y."/>
            <person name="Ohmae K."/>
            <person name="Yoneda Y."/>
            <person name="Yoshida T."/>
            <person name="Sako Y."/>
        </authorList>
    </citation>
    <scope>NUCLEOTIDE SEQUENCE [LARGE SCALE GENOMIC DNA]</scope>
    <source>
        <strain evidence="17">Ug1</strain>
    </source>
</reference>
<keyword evidence="8" id="KW-0547">Nucleotide-binding</keyword>
<keyword evidence="12" id="KW-0902">Two-component regulatory system</keyword>
<evidence type="ECO:0000256" key="12">
    <source>
        <dbReference type="ARBA" id="ARBA00023012"/>
    </source>
</evidence>
<evidence type="ECO:0000256" key="1">
    <source>
        <dbReference type="ARBA" id="ARBA00000085"/>
    </source>
</evidence>
<keyword evidence="17" id="KW-1185">Reference proteome</keyword>
<feature type="transmembrane region" description="Helical" evidence="14">
    <location>
        <begin position="170"/>
        <end position="191"/>
    </location>
</feature>
<dbReference type="GO" id="GO:0005886">
    <property type="term" value="C:plasma membrane"/>
    <property type="evidence" value="ECO:0007669"/>
    <property type="project" value="UniProtKB-SubCell"/>
</dbReference>
<dbReference type="InterPro" id="IPR036890">
    <property type="entry name" value="HATPase_C_sf"/>
</dbReference>
<protein>
    <recommendedName>
        <fullName evidence="3">histidine kinase</fullName>
        <ecNumber evidence="3">2.7.13.3</ecNumber>
    </recommendedName>
</protein>
<dbReference type="SUPFAM" id="SSF55874">
    <property type="entry name" value="ATPase domain of HSP90 chaperone/DNA topoisomerase II/histidine kinase"/>
    <property type="match status" value="1"/>
</dbReference>
<name>A0A1L8CXI6_9THEO</name>
<dbReference type="InterPro" id="IPR033463">
    <property type="entry name" value="sCache_3"/>
</dbReference>
<feature type="domain" description="Histidine kinase" evidence="15">
    <location>
        <begin position="304"/>
        <end position="515"/>
    </location>
</feature>
<comment type="subcellular location">
    <subcellularLocation>
        <location evidence="2">Cell membrane</location>
        <topology evidence="2">Multi-pass membrane protein</topology>
    </subcellularLocation>
</comment>
<sequence length="518" mass="57375">MKLKLATKIEVLALIIVAFSVLFSGFFLAYKVAGELKKELGKRALAIGRTVAENSTVKKYLGKPEGFKKIEPIAERIRQVTNVDYIVVLDMKKIRYSSPLPEKVGTKFFGGDEELAFADNEYISEAKGIKGVAVRAFVPVKNEDFTDQIGVVVVGILLPTWWELLKSVRGGIYLATIWGLLIGLIGASLLAKKIKNEILGLEPEEIASLMEQRNALLNTINEGIIAIDRLGTITLINPAAQKILVEKNITEIISESRLLEVIKTGKPIYNREIFVEEKQLISTSLPLKVKGEVIGAFTVFREKSEVQKLAEELTGVKKFVEALRVQNHENLNRLHSIAGLIQLGRVEEALDLIFCLTDAQQALTTFLTKNIKDPALAGLILGKVARASELKVELKVSRRSFVEAYPVKLDSTKIIEIAGNILENSLEAAALSDGKKVFFKIQATQNHLKLLVLDTGPGLMIEHEKIFEPGFSTKGENRGYGLYIVKKHLYEAGGKVRIRSTAKRTAFLVEVRGEKNDD</sequence>
<comment type="caution">
    <text evidence="16">The sequence shown here is derived from an EMBL/GenBank/DDBJ whole genome shotgun (WGS) entry which is preliminary data.</text>
</comment>
<accession>A0A1L8CXI6</accession>
<dbReference type="PROSITE" id="PS50109">
    <property type="entry name" value="HIS_KIN"/>
    <property type="match status" value="1"/>
</dbReference>
<evidence type="ECO:0000256" key="9">
    <source>
        <dbReference type="ARBA" id="ARBA00022777"/>
    </source>
</evidence>
<dbReference type="SUPFAM" id="SSF55785">
    <property type="entry name" value="PYP-like sensor domain (PAS domain)"/>
    <property type="match status" value="1"/>
</dbReference>
<dbReference type="SUPFAM" id="SSF55890">
    <property type="entry name" value="Sporulation response regulatory protein Spo0B"/>
    <property type="match status" value="1"/>
</dbReference>
<dbReference type="Proteomes" id="UP000187485">
    <property type="component" value="Unassembled WGS sequence"/>
</dbReference>
<keyword evidence="10" id="KW-0067">ATP-binding</keyword>
<evidence type="ECO:0000256" key="10">
    <source>
        <dbReference type="ARBA" id="ARBA00022840"/>
    </source>
</evidence>
<dbReference type="OrthoDB" id="9792686at2"/>
<keyword evidence="5" id="KW-0597">Phosphoprotein</keyword>
<dbReference type="Gene3D" id="3.30.565.10">
    <property type="entry name" value="Histidine kinase-like ATPase, C-terminal domain"/>
    <property type="match status" value="1"/>
</dbReference>
<dbReference type="InterPro" id="IPR000014">
    <property type="entry name" value="PAS"/>
</dbReference>
<dbReference type="InterPro" id="IPR035965">
    <property type="entry name" value="PAS-like_dom_sf"/>
</dbReference>
<dbReference type="PRINTS" id="PR00344">
    <property type="entry name" value="BCTRLSENSOR"/>
</dbReference>
<keyword evidence="4" id="KW-1003">Cell membrane</keyword>
<dbReference type="STRING" id="870242.cpu_21230"/>
<dbReference type="AlphaFoldDB" id="A0A1L8CXI6"/>
<dbReference type="GO" id="GO:0042802">
    <property type="term" value="F:identical protein binding"/>
    <property type="evidence" value="ECO:0007669"/>
    <property type="project" value="TreeGrafter"/>
</dbReference>
<keyword evidence="9" id="KW-0418">Kinase</keyword>
<dbReference type="GO" id="GO:0000155">
    <property type="term" value="F:phosphorelay sensor kinase activity"/>
    <property type="evidence" value="ECO:0007669"/>
    <property type="project" value="InterPro"/>
</dbReference>